<evidence type="ECO:0000313" key="3">
    <source>
        <dbReference type="EMBL" id="MBC5645454.1"/>
    </source>
</evidence>
<feature type="region of interest" description="Disordered" evidence="1">
    <location>
        <begin position="395"/>
        <end position="445"/>
    </location>
</feature>
<feature type="region of interest" description="Disordered" evidence="1">
    <location>
        <begin position="312"/>
        <end position="348"/>
    </location>
</feature>
<feature type="compositionally biased region" description="Basic and acidic residues" evidence="1">
    <location>
        <begin position="397"/>
        <end position="409"/>
    </location>
</feature>
<reference evidence="3 4" key="1">
    <citation type="submission" date="2020-08" db="EMBL/GenBank/DDBJ databases">
        <title>Genome public.</title>
        <authorList>
            <person name="Liu C."/>
            <person name="Sun Q."/>
        </authorList>
    </citation>
    <scope>NUCLEOTIDE SEQUENCE [LARGE SCALE GENOMIC DNA]</scope>
    <source>
        <strain evidence="3 4">BX2</strain>
    </source>
</reference>
<keyword evidence="4" id="KW-1185">Reference proteome</keyword>
<keyword evidence="3" id="KW-0067">ATP-binding</keyword>
<accession>A0ABR7E8J2</accession>
<dbReference type="GO" id="GO:0005524">
    <property type="term" value="F:ATP binding"/>
    <property type="evidence" value="ECO:0007669"/>
    <property type="project" value="UniProtKB-KW"/>
</dbReference>
<proteinExistence type="predicted"/>
<dbReference type="PANTHER" id="PTHR42957">
    <property type="entry name" value="HELICASE MJ1565-RELATED"/>
    <property type="match status" value="1"/>
</dbReference>
<feature type="compositionally biased region" description="Polar residues" evidence="1">
    <location>
        <begin position="335"/>
        <end position="348"/>
    </location>
</feature>
<comment type="caution">
    <text evidence="3">The sequence shown here is derived from an EMBL/GenBank/DDBJ whole genome shotgun (WGS) entry which is preliminary data.</text>
</comment>
<protein>
    <submittedName>
        <fullName evidence="3">ATP-binding protein</fullName>
    </submittedName>
</protein>
<dbReference type="SUPFAM" id="SSF52540">
    <property type="entry name" value="P-loop containing nucleoside triphosphate hydrolases"/>
    <property type="match status" value="1"/>
</dbReference>
<organism evidence="3 4">
    <name type="scientific">Parabacteroides segnis</name>
    <dbReference type="NCBI Taxonomy" id="2763058"/>
    <lineage>
        <taxon>Bacteria</taxon>
        <taxon>Pseudomonadati</taxon>
        <taxon>Bacteroidota</taxon>
        <taxon>Bacteroidia</taxon>
        <taxon>Bacteroidales</taxon>
        <taxon>Tannerellaceae</taxon>
        <taxon>Parabacteroides</taxon>
    </lineage>
</organism>
<gene>
    <name evidence="3" type="ORF">H8S77_21450</name>
</gene>
<dbReference type="InterPro" id="IPR002789">
    <property type="entry name" value="HerA_central"/>
</dbReference>
<dbReference type="Gene3D" id="3.40.50.300">
    <property type="entry name" value="P-loop containing nucleotide triphosphate hydrolases"/>
    <property type="match status" value="2"/>
</dbReference>
<feature type="compositionally biased region" description="Polar residues" evidence="1">
    <location>
        <begin position="434"/>
        <end position="445"/>
    </location>
</feature>
<name>A0ABR7E8J2_9BACT</name>
<evidence type="ECO:0000256" key="1">
    <source>
        <dbReference type="SAM" id="MobiDB-lite"/>
    </source>
</evidence>
<dbReference type="PANTHER" id="PTHR42957:SF1">
    <property type="entry name" value="HELICASE MJ1565-RELATED"/>
    <property type="match status" value="1"/>
</dbReference>
<feature type="domain" description="Helicase HerA central" evidence="2">
    <location>
        <begin position="626"/>
        <end position="844"/>
    </location>
</feature>
<dbReference type="Proteomes" id="UP000644010">
    <property type="component" value="Unassembled WGS sequence"/>
</dbReference>
<evidence type="ECO:0000313" key="4">
    <source>
        <dbReference type="Proteomes" id="UP000644010"/>
    </source>
</evidence>
<dbReference type="Pfam" id="PF01935">
    <property type="entry name" value="DUF87"/>
    <property type="match status" value="1"/>
</dbReference>
<keyword evidence="3" id="KW-0547">Nucleotide-binding</keyword>
<dbReference type="InterPro" id="IPR008571">
    <property type="entry name" value="HerA-like"/>
</dbReference>
<evidence type="ECO:0000259" key="2">
    <source>
        <dbReference type="Pfam" id="PF01935"/>
    </source>
</evidence>
<dbReference type="InterPro" id="IPR027417">
    <property type="entry name" value="P-loop_NTPase"/>
</dbReference>
<feature type="compositionally biased region" description="Polar residues" evidence="1">
    <location>
        <begin position="312"/>
        <end position="328"/>
    </location>
</feature>
<dbReference type="EMBL" id="JACOOI010000031">
    <property type="protein sequence ID" value="MBC5645454.1"/>
    <property type="molecule type" value="Genomic_DNA"/>
</dbReference>
<feature type="compositionally biased region" description="Basic and acidic residues" evidence="1">
    <location>
        <begin position="421"/>
        <end position="433"/>
    </location>
</feature>
<sequence>MIAESKMATIYDRNKSVNKPADVRLKSDDVGENIQGDCGLLENMVAKGIDAASSTESSELKNEQEMQAYVSAANNALGMVDDIVLKSYLSNLSEMEVMKISFNDDDNNVILFKINRMAYEKDEYATDKFVSTISAMTFTNSSLFLIVDGKKDHTDFYLGVRNNDDNRTTRSVADAFYNSINGQFPGIILEDLSKIEKGSSSSLQDSLSYRFNKAASLSSCVGVPAYKSEKGNYTNINYIQGIEKLAIAMQGKEYTAIILASNITSEEIRNIRLGYESIYTQLSSIATQQLAYSTNESLANAISRTKSLTDSITDSETHGSGITNTTGENFGKAISKSTSKGESKQNAWSKGGQLAGSLVMAGSVLTATGVGAPAGLVLMGAGAIASLGGIVFGKTKSSSESESKSETEGHFTSIGSSETDNYTKGRSHTEGLSDTRGNTSTIGSSKNFTLTVHNKHIEEVLKRIDKQLQRIELSESTGLWSASAYFFSYDNDRATAETGATIFRSIMQGEGSGIETSALNTWFTQNDEKYQERFNNIKASVVNFIHPIFLYAKDNINTTVEVPGTSLVSSKELALMLGLPRKSVPGLPVIEHVSLAKEVVRHNVRPSKNPIEIGCIFDQGISHFENKVKLDAKSLTQHTFITGSTGCGKSETIYKLIDEAAKVGATFLIIEPAKGEYKNIFGNINVFGTNPLITKLLRINPFRFPKGIHVLEHIDRLIEIFNVCWPMYAAMPAVLKKSMLTAYENCGWNLIKSSNLYSDHLFPTFVDLLNELVLTINNSAYSEEVKSNYTGSLVTRIESLTNGINGEIFSADEIPDKIIFDENTIIDLSRVGSQETKSLIMGILIMRLSEYRMSYVMEANSKLRHITIIEEAHNILKRTSTEQSMEGSNITGKSVEMLTNAIAEMRTYGEGFVIVDQSPTSVDPAAIKNTNTKIIMRLPDADDRRIAGKAAGMKDNQIDEIAKLPTGIAVVYQNDWIDPVLCQIDLFNGERFVFTPTNCITNWNEADIATTEILKLLLKGRLSNSVEPDLDLINQSIDNIKRSTSTKIVLRELVSQYNLNDISLWKDENFGELSKIVTDILGVKMDVERLVHKAKDFSQLNEELSKLITEHLEIPSYMDLAIRQSLMKDYSEGSDTKHKIYNAWFQEINKQILE</sequence>